<reference evidence="3" key="1">
    <citation type="journal article" date="2019" name="Int. J. Syst. Evol. Microbiol.">
        <title>The Global Catalogue of Microorganisms (GCM) 10K type strain sequencing project: providing services to taxonomists for standard genome sequencing and annotation.</title>
        <authorList>
            <consortium name="The Broad Institute Genomics Platform"/>
            <consortium name="The Broad Institute Genome Sequencing Center for Infectious Disease"/>
            <person name="Wu L."/>
            <person name="Ma J."/>
        </authorList>
    </citation>
    <scope>NUCLEOTIDE SEQUENCE [LARGE SCALE GENOMIC DNA]</scope>
    <source>
        <strain evidence="3">CGMCC 4.1469</strain>
    </source>
</reference>
<sequence>MKRLLLRATLLLVTVSTVLADTPAIIAADYHLQSAQAVQRVNEKLEQSAAPLAARLLQQGDAAGAQQITQEVRAKTAGELVRSQNAGLMKLFVQYDQARAKAIAVVQKASIARIDAMLQTPAGAKLDTLAALGKLRTEIDADTPVTAAPLPLRWTYHRNAASPSMGDLIFNPDGTWSLIDADPKSRYGTQRGGWVQAGKNSLHLTWKGAVWKMTYDDKSGTIDRPDIGKRHLKAASAP</sequence>
<feature type="chain" id="PRO_5047461205" evidence="1">
    <location>
        <begin position="21"/>
        <end position="238"/>
    </location>
</feature>
<dbReference type="RefSeq" id="WP_377171245.1">
    <property type="nucleotide sequence ID" value="NZ_JBHSMQ010000012.1"/>
</dbReference>
<evidence type="ECO:0000313" key="2">
    <source>
        <dbReference type="EMBL" id="MFC5457676.1"/>
    </source>
</evidence>
<comment type="caution">
    <text evidence="2">The sequence shown here is derived from an EMBL/GenBank/DDBJ whole genome shotgun (WGS) entry which is preliminary data.</text>
</comment>
<protein>
    <submittedName>
        <fullName evidence="2">Uncharacterized protein</fullName>
    </submittedName>
</protein>
<evidence type="ECO:0000313" key="3">
    <source>
        <dbReference type="Proteomes" id="UP001596052"/>
    </source>
</evidence>
<organism evidence="2 3">
    <name type="scientific">Prosthecobacter fluviatilis</name>
    <dbReference type="NCBI Taxonomy" id="445931"/>
    <lineage>
        <taxon>Bacteria</taxon>
        <taxon>Pseudomonadati</taxon>
        <taxon>Verrucomicrobiota</taxon>
        <taxon>Verrucomicrobiia</taxon>
        <taxon>Verrucomicrobiales</taxon>
        <taxon>Verrucomicrobiaceae</taxon>
        <taxon>Prosthecobacter</taxon>
    </lineage>
</organism>
<keyword evidence="3" id="KW-1185">Reference proteome</keyword>
<evidence type="ECO:0000256" key="1">
    <source>
        <dbReference type="SAM" id="SignalP"/>
    </source>
</evidence>
<keyword evidence="1" id="KW-0732">Signal</keyword>
<dbReference type="Proteomes" id="UP001596052">
    <property type="component" value="Unassembled WGS sequence"/>
</dbReference>
<gene>
    <name evidence="2" type="ORF">ACFQDI_22600</name>
</gene>
<proteinExistence type="predicted"/>
<accession>A0ABW0KXC9</accession>
<dbReference type="EMBL" id="JBHSMQ010000012">
    <property type="protein sequence ID" value="MFC5457676.1"/>
    <property type="molecule type" value="Genomic_DNA"/>
</dbReference>
<feature type="signal peptide" evidence="1">
    <location>
        <begin position="1"/>
        <end position="20"/>
    </location>
</feature>
<name>A0ABW0KXC9_9BACT</name>